<evidence type="ECO:0000313" key="4">
    <source>
        <dbReference type="Proteomes" id="UP000501466"/>
    </source>
</evidence>
<gene>
    <name evidence="3" type="ORF">THMIRHAT_11960</name>
</gene>
<name>A0A6F8PN81_9GAMM</name>
<accession>A0A6F8PN81</accession>
<evidence type="ECO:0000259" key="2">
    <source>
        <dbReference type="Pfam" id="PF05425"/>
    </source>
</evidence>
<keyword evidence="1" id="KW-1133">Transmembrane helix</keyword>
<feature type="transmembrane region" description="Helical" evidence="1">
    <location>
        <begin position="6"/>
        <end position="29"/>
    </location>
</feature>
<dbReference type="KEGG" id="tzo:THMIRHAT_11960"/>
<evidence type="ECO:0000256" key="1">
    <source>
        <dbReference type="SAM" id="Phobius"/>
    </source>
</evidence>
<keyword evidence="1" id="KW-0472">Membrane</keyword>
<dbReference type="Pfam" id="PF05425">
    <property type="entry name" value="CopD"/>
    <property type="match status" value="1"/>
</dbReference>
<organism evidence="3 4">
    <name type="scientific">Thiosulfativibrio zosterae</name>
    <dbReference type="NCBI Taxonomy" id="2675053"/>
    <lineage>
        <taxon>Bacteria</taxon>
        <taxon>Pseudomonadati</taxon>
        <taxon>Pseudomonadota</taxon>
        <taxon>Gammaproteobacteria</taxon>
        <taxon>Thiotrichales</taxon>
        <taxon>Piscirickettsiaceae</taxon>
        <taxon>Thiosulfativibrio</taxon>
    </lineage>
</organism>
<feature type="transmembrane region" description="Helical" evidence="1">
    <location>
        <begin position="49"/>
        <end position="71"/>
    </location>
</feature>
<dbReference type="InterPro" id="IPR008457">
    <property type="entry name" value="Cu-R_CopD_dom"/>
</dbReference>
<dbReference type="RefSeq" id="WP_173291249.1">
    <property type="nucleotide sequence ID" value="NZ_AP021888.1"/>
</dbReference>
<feature type="domain" description="Copper resistance protein D" evidence="2">
    <location>
        <begin position="48"/>
        <end position="143"/>
    </location>
</feature>
<keyword evidence="4" id="KW-1185">Reference proteome</keyword>
<feature type="transmembrane region" description="Helical" evidence="1">
    <location>
        <begin position="83"/>
        <end position="104"/>
    </location>
</feature>
<dbReference type="GO" id="GO:0016020">
    <property type="term" value="C:membrane"/>
    <property type="evidence" value="ECO:0007669"/>
    <property type="project" value="InterPro"/>
</dbReference>
<dbReference type="EMBL" id="AP021888">
    <property type="protein sequence ID" value="BBP43450.1"/>
    <property type="molecule type" value="Genomic_DNA"/>
</dbReference>
<dbReference type="AlphaFoldDB" id="A0A6F8PN81"/>
<keyword evidence="1" id="KW-0812">Transmembrane</keyword>
<proteinExistence type="predicted"/>
<reference evidence="4" key="1">
    <citation type="submission" date="2019-11" db="EMBL/GenBank/DDBJ databases">
        <title>Isolation and characterization of two novel species in the genus Thiomicrorhabdus.</title>
        <authorList>
            <person name="Mochizuki J."/>
            <person name="Kojima H."/>
            <person name="Fukui M."/>
        </authorList>
    </citation>
    <scope>NUCLEOTIDE SEQUENCE [LARGE SCALE GENOMIC DNA]</scope>
    <source>
        <strain evidence="4">AkT22</strain>
    </source>
</reference>
<protein>
    <recommendedName>
        <fullName evidence="2">Copper resistance protein D domain-containing protein</fullName>
    </recommendedName>
</protein>
<feature type="transmembrane region" description="Helical" evidence="1">
    <location>
        <begin position="134"/>
        <end position="154"/>
    </location>
</feature>
<evidence type="ECO:0000313" key="3">
    <source>
        <dbReference type="EMBL" id="BBP43450.1"/>
    </source>
</evidence>
<dbReference type="Proteomes" id="UP000501466">
    <property type="component" value="Chromosome"/>
</dbReference>
<sequence length="156" mass="17951">MVFDSIMMSIHTVAAVLWVGGIFFAYRVLRPAAMMLEPPVRLQLWVNAFGRFFPWVWGFIFALIISGYWDWFARFGDLAHMPLYLHAMQWIGWLMIVLFAWLYFVPFAKFKTLVAEQQFPEAGKLMNQKMRPVIAINLSLGVLEAIIGVSGPYLGV</sequence>